<evidence type="ECO:0000313" key="1">
    <source>
        <dbReference type="EMBL" id="KAH7079823.1"/>
    </source>
</evidence>
<sequence length="381" mass="42586">MARGGSLGHRPWGGRLCRTWSARGVLPPQPNFWLRNFGGVLEWFSRRPSLSNTLHVPPRNAKRRNHQARAGPRLAFETLERSHWPGLRHYVRCLGQRMGCAALCTDYPGRRLPWSLSTRIVATLTKPQMLLRITNKYLSIRHIAMYQVPVAVLFLSTCVGLACGSKSSPNSNLPLNANRVAAEHLNWMTPLLMKDDQHTVLKFDDISTTDGQATIGQYNGLLFEGLTVVNISDSSILDDEDRDCATSHPNTLVSSSYPDGQFPQIKIGAARSSDDHPSPMFDLVSISIKPRQKRSSDYVLIAYKFWQLRNGKNEAIVAHVKFDGTGHHAVAHSEFEKYGIELKNLTAVEIAVVDDSKQDFAFCLDDLGVRIHNMTDNEISG</sequence>
<dbReference type="EMBL" id="JAGMVJ010000016">
    <property type="protein sequence ID" value="KAH7079823.1"/>
    <property type="molecule type" value="Genomic_DNA"/>
</dbReference>
<evidence type="ECO:0000313" key="2">
    <source>
        <dbReference type="Proteomes" id="UP000813461"/>
    </source>
</evidence>
<dbReference type="AlphaFoldDB" id="A0A8K0R061"/>
<reference evidence="1" key="1">
    <citation type="journal article" date="2021" name="Nat. Commun.">
        <title>Genetic determinants of endophytism in the Arabidopsis root mycobiome.</title>
        <authorList>
            <person name="Mesny F."/>
            <person name="Miyauchi S."/>
            <person name="Thiergart T."/>
            <person name="Pickel B."/>
            <person name="Atanasova L."/>
            <person name="Karlsson M."/>
            <person name="Huettel B."/>
            <person name="Barry K.W."/>
            <person name="Haridas S."/>
            <person name="Chen C."/>
            <person name="Bauer D."/>
            <person name="Andreopoulos W."/>
            <person name="Pangilinan J."/>
            <person name="LaButti K."/>
            <person name="Riley R."/>
            <person name="Lipzen A."/>
            <person name="Clum A."/>
            <person name="Drula E."/>
            <person name="Henrissat B."/>
            <person name="Kohler A."/>
            <person name="Grigoriev I.V."/>
            <person name="Martin F.M."/>
            <person name="Hacquard S."/>
        </authorList>
    </citation>
    <scope>NUCLEOTIDE SEQUENCE</scope>
    <source>
        <strain evidence="1">MPI-SDFR-AT-0120</strain>
    </source>
</reference>
<dbReference type="Proteomes" id="UP000813461">
    <property type="component" value="Unassembled WGS sequence"/>
</dbReference>
<proteinExistence type="predicted"/>
<dbReference type="OrthoDB" id="4153234at2759"/>
<comment type="caution">
    <text evidence="1">The sequence shown here is derived from an EMBL/GenBank/DDBJ whole genome shotgun (WGS) entry which is preliminary data.</text>
</comment>
<keyword evidence="2" id="KW-1185">Reference proteome</keyword>
<organism evidence="1 2">
    <name type="scientific">Paraphoma chrysanthemicola</name>
    <dbReference type="NCBI Taxonomy" id="798071"/>
    <lineage>
        <taxon>Eukaryota</taxon>
        <taxon>Fungi</taxon>
        <taxon>Dikarya</taxon>
        <taxon>Ascomycota</taxon>
        <taxon>Pezizomycotina</taxon>
        <taxon>Dothideomycetes</taxon>
        <taxon>Pleosporomycetidae</taxon>
        <taxon>Pleosporales</taxon>
        <taxon>Pleosporineae</taxon>
        <taxon>Phaeosphaeriaceae</taxon>
        <taxon>Paraphoma</taxon>
    </lineage>
</organism>
<name>A0A8K0R061_9PLEO</name>
<protein>
    <submittedName>
        <fullName evidence="1">Uncharacterized protein</fullName>
    </submittedName>
</protein>
<accession>A0A8K0R061</accession>
<gene>
    <name evidence="1" type="ORF">FB567DRAFT_129376</name>
</gene>